<name>A0A5C5ZQM7_9BACT</name>
<comment type="caution">
    <text evidence="1">The sequence shown here is derived from an EMBL/GenBank/DDBJ whole genome shotgun (WGS) entry which is preliminary data.</text>
</comment>
<dbReference type="Proteomes" id="UP000315440">
    <property type="component" value="Unassembled WGS sequence"/>
</dbReference>
<proteinExistence type="predicted"/>
<gene>
    <name evidence="1" type="ORF">Mal64_02250</name>
</gene>
<protein>
    <submittedName>
        <fullName evidence="1">Uncharacterized protein</fullName>
    </submittedName>
</protein>
<reference evidence="1 2" key="1">
    <citation type="submission" date="2019-02" db="EMBL/GenBank/DDBJ databases">
        <title>Deep-cultivation of Planctomycetes and their phenomic and genomic characterization uncovers novel biology.</title>
        <authorList>
            <person name="Wiegand S."/>
            <person name="Jogler M."/>
            <person name="Boedeker C."/>
            <person name="Pinto D."/>
            <person name="Vollmers J."/>
            <person name="Rivas-Marin E."/>
            <person name="Kohn T."/>
            <person name="Peeters S.H."/>
            <person name="Heuer A."/>
            <person name="Rast P."/>
            <person name="Oberbeckmann S."/>
            <person name="Bunk B."/>
            <person name="Jeske O."/>
            <person name="Meyerdierks A."/>
            <person name="Storesund J.E."/>
            <person name="Kallscheuer N."/>
            <person name="Luecker S."/>
            <person name="Lage O.M."/>
            <person name="Pohl T."/>
            <person name="Merkel B.J."/>
            <person name="Hornburger P."/>
            <person name="Mueller R.-W."/>
            <person name="Bruemmer F."/>
            <person name="Labrenz M."/>
            <person name="Spormann A.M."/>
            <person name="Op Den Camp H."/>
            <person name="Overmann J."/>
            <person name="Amann R."/>
            <person name="Jetten M.S.M."/>
            <person name="Mascher T."/>
            <person name="Medema M.H."/>
            <person name="Devos D.P."/>
            <person name="Kaster A.-K."/>
            <person name="Ovreas L."/>
            <person name="Rohde M."/>
            <person name="Galperin M.Y."/>
            <person name="Jogler C."/>
        </authorList>
    </citation>
    <scope>NUCLEOTIDE SEQUENCE [LARGE SCALE GENOMIC DNA]</scope>
    <source>
        <strain evidence="1 2">Mal64</strain>
    </source>
</reference>
<dbReference type="EMBL" id="SJPQ01000001">
    <property type="protein sequence ID" value="TWT89844.1"/>
    <property type="molecule type" value="Genomic_DNA"/>
</dbReference>
<dbReference type="OrthoDB" id="268553at2"/>
<evidence type="ECO:0000313" key="1">
    <source>
        <dbReference type="EMBL" id="TWT89844.1"/>
    </source>
</evidence>
<keyword evidence="2" id="KW-1185">Reference proteome</keyword>
<accession>A0A5C5ZQM7</accession>
<dbReference type="RefSeq" id="WP_146395864.1">
    <property type="nucleotide sequence ID" value="NZ_SJPQ01000001.1"/>
</dbReference>
<evidence type="ECO:0000313" key="2">
    <source>
        <dbReference type="Proteomes" id="UP000315440"/>
    </source>
</evidence>
<organism evidence="1 2">
    <name type="scientific">Pseudobythopirellula maris</name>
    <dbReference type="NCBI Taxonomy" id="2527991"/>
    <lineage>
        <taxon>Bacteria</taxon>
        <taxon>Pseudomonadati</taxon>
        <taxon>Planctomycetota</taxon>
        <taxon>Planctomycetia</taxon>
        <taxon>Pirellulales</taxon>
        <taxon>Lacipirellulaceae</taxon>
        <taxon>Pseudobythopirellula</taxon>
    </lineage>
</organism>
<dbReference type="AlphaFoldDB" id="A0A5C5ZQM7"/>
<sequence>MLTVASGISVVRWIGVAASCVLVATTSSATAPAPIDQLRYAEAHANAAWGEPVVKPIEVGRLHYVSDSEAFALTQVCANETACCDASCCDSGCFGSGCCSPCNSGCGCLNIYAGAEATFLSADFESASALRVDATGIVLTPSTVYNENLEHKISVGPRVWLGADNGCWGAQVRYWHLDENHRESNGTTQPIGNIYDASRIQGEIDAHTFDAEVVRRFTNSRSDNRLSFGFRYAKFDIVESTSLDASFLGPQQVAGTTTGERFIEAPGLTFALAGTSGASNTGLRFFYSGRASFLWGDNGAQVLTTATTRNGAGSNTVADSDLVNSDDVIFIGEVQLGLEYRRRLQQSAGTYFVRSSVEYQHWTGDFNGAGATATNAIGLDDVTSTGAVSGPGDIDLIGLTLSTGFIY</sequence>